<dbReference type="CDD" id="cd04647">
    <property type="entry name" value="LbH_MAT_like"/>
    <property type="match status" value="1"/>
</dbReference>
<dbReference type="AlphaFoldDB" id="A0A0J8GVP4"/>
<evidence type="ECO:0000313" key="4">
    <source>
        <dbReference type="Proteomes" id="UP000037600"/>
    </source>
</evidence>
<organism evidence="3 4">
    <name type="scientific">Catenovulum maritimum</name>
    <dbReference type="NCBI Taxonomy" id="1513271"/>
    <lineage>
        <taxon>Bacteria</taxon>
        <taxon>Pseudomonadati</taxon>
        <taxon>Pseudomonadota</taxon>
        <taxon>Gammaproteobacteria</taxon>
        <taxon>Alteromonadales</taxon>
        <taxon>Alteromonadaceae</taxon>
        <taxon>Catenovulum</taxon>
    </lineage>
</organism>
<dbReference type="PANTHER" id="PTHR23416:SF23">
    <property type="entry name" value="ACETYLTRANSFERASE C18B11.09C-RELATED"/>
    <property type="match status" value="1"/>
</dbReference>
<evidence type="ECO:0008006" key="5">
    <source>
        <dbReference type="Google" id="ProtNLM"/>
    </source>
</evidence>
<dbReference type="InterPro" id="IPR011004">
    <property type="entry name" value="Trimer_LpxA-like_sf"/>
</dbReference>
<evidence type="ECO:0000313" key="3">
    <source>
        <dbReference type="EMBL" id="KMT64743.1"/>
    </source>
</evidence>
<dbReference type="STRING" id="1513271.XM47_12855"/>
<evidence type="ECO:0000256" key="1">
    <source>
        <dbReference type="ARBA" id="ARBA00007274"/>
    </source>
</evidence>
<dbReference type="Pfam" id="PF00132">
    <property type="entry name" value="Hexapep"/>
    <property type="match status" value="1"/>
</dbReference>
<protein>
    <recommendedName>
        <fullName evidence="5">Acetyltransferase</fullName>
    </recommendedName>
</protein>
<dbReference type="InterPro" id="IPR051159">
    <property type="entry name" value="Hexapeptide_acetyltransf"/>
</dbReference>
<dbReference type="Proteomes" id="UP000037600">
    <property type="component" value="Unassembled WGS sequence"/>
</dbReference>
<dbReference type="PATRIC" id="fig|1513271.3.peg.2631"/>
<proteinExistence type="inferred from homology"/>
<gene>
    <name evidence="3" type="ORF">XM47_12855</name>
</gene>
<dbReference type="RefSeq" id="WP_053084565.1">
    <property type="nucleotide sequence ID" value="NZ_KQ130494.1"/>
</dbReference>
<comment type="similarity">
    <text evidence="1">Belongs to the transferase hexapeptide repeat family.</text>
</comment>
<dbReference type="OrthoDB" id="9815592at2"/>
<accession>A0A0J8GVP4</accession>
<dbReference type="EMBL" id="LAZL01000021">
    <property type="protein sequence ID" value="KMT64743.1"/>
    <property type="molecule type" value="Genomic_DNA"/>
</dbReference>
<reference evidence="3 4" key="1">
    <citation type="submission" date="2015-04" db="EMBL/GenBank/DDBJ databases">
        <title>Draft Genome Sequence of the Novel Agar-Digesting Marine Bacterium Q1.</title>
        <authorList>
            <person name="Li Y."/>
            <person name="Li D."/>
            <person name="Chen G."/>
            <person name="Du Z."/>
        </authorList>
    </citation>
    <scope>NUCLEOTIDE SEQUENCE [LARGE SCALE GENOMIC DNA]</scope>
    <source>
        <strain evidence="3 4">Q1</strain>
    </source>
</reference>
<dbReference type="GO" id="GO:0008374">
    <property type="term" value="F:O-acyltransferase activity"/>
    <property type="evidence" value="ECO:0007669"/>
    <property type="project" value="TreeGrafter"/>
</dbReference>
<comment type="caution">
    <text evidence="3">The sequence shown here is derived from an EMBL/GenBank/DDBJ whole genome shotgun (WGS) entry which is preliminary data.</text>
</comment>
<dbReference type="PANTHER" id="PTHR23416">
    <property type="entry name" value="SIALIC ACID SYNTHASE-RELATED"/>
    <property type="match status" value="1"/>
</dbReference>
<keyword evidence="2" id="KW-0808">Transferase</keyword>
<dbReference type="InterPro" id="IPR001451">
    <property type="entry name" value="Hexapep"/>
</dbReference>
<dbReference type="SUPFAM" id="SSF51161">
    <property type="entry name" value="Trimeric LpxA-like enzymes"/>
    <property type="match status" value="1"/>
</dbReference>
<dbReference type="Gene3D" id="2.160.10.10">
    <property type="entry name" value="Hexapeptide repeat proteins"/>
    <property type="match status" value="1"/>
</dbReference>
<keyword evidence="4" id="KW-1185">Reference proteome</keyword>
<name>A0A0J8GVP4_9ALTE</name>
<sequence>MIRLIRFIRVKYIRALQFIWRFKVKWLAKKCGSKIYVGNSSTVNKNTELGNYFSTNGLVVRGEGCVSFGDYVHTGQELLVITSNHNFKTATILPYDDTHELKNIIVEDAVWIGDRVTIIGNVVIGEGAIIQAGSVVVTDIPKLAIAGGNPAKVFKYRDENHYFELKSENKFLTF</sequence>
<dbReference type="GO" id="GO:0005829">
    <property type="term" value="C:cytosol"/>
    <property type="evidence" value="ECO:0007669"/>
    <property type="project" value="TreeGrafter"/>
</dbReference>
<evidence type="ECO:0000256" key="2">
    <source>
        <dbReference type="ARBA" id="ARBA00022679"/>
    </source>
</evidence>